<evidence type="ECO:0000256" key="2">
    <source>
        <dbReference type="SAM" id="SignalP"/>
    </source>
</evidence>
<dbReference type="PANTHER" id="PTHR43283:SF7">
    <property type="entry name" value="BETA-LACTAMASE-RELATED DOMAIN-CONTAINING PROTEIN"/>
    <property type="match status" value="1"/>
</dbReference>
<feature type="compositionally biased region" description="Low complexity" evidence="1">
    <location>
        <begin position="34"/>
        <end position="46"/>
    </location>
</feature>
<dbReference type="RefSeq" id="WP_189169257.1">
    <property type="nucleotide sequence ID" value="NZ_BMQB01000002.1"/>
</dbReference>
<dbReference type="PROSITE" id="PS51257">
    <property type="entry name" value="PROKAR_LIPOPROTEIN"/>
    <property type="match status" value="1"/>
</dbReference>
<accession>A0A8J3FBR0</accession>
<keyword evidence="4" id="KW-0378">Hydrolase</keyword>
<feature type="signal peptide" evidence="2">
    <location>
        <begin position="1"/>
        <end position="23"/>
    </location>
</feature>
<evidence type="ECO:0000256" key="1">
    <source>
        <dbReference type="SAM" id="MobiDB-lite"/>
    </source>
</evidence>
<dbReference type="Gene3D" id="3.40.710.10">
    <property type="entry name" value="DD-peptidase/beta-lactamase superfamily"/>
    <property type="match status" value="1"/>
</dbReference>
<dbReference type="Pfam" id="PF00144">
    <property type="entry name" value="Beta-lactamase"/>
    <property type="match status" value="1"/>
</dbReference>
<dbReference type="PANTHER" id="PTHR43283">
    <property type="entry name" value="BETA-LACTAMASE-RELATED"/>
    <property type="match status" value="1"/>
</dbReference>
<evidence type="ECO:0000313" key="4">
    <source>
        <dbReference type="EMBL" id="GGJ86224.1"/>
    </source>
</evidence>
<gene>
    <name evidence="4" type="ORF">GCM10010123_14770</name>
</gene>
<name>A0A8J3FBR0_9ACTN</name>
<keyword evidence="2" id="KW-0732">Signal</keyword>
<dbReference type="InterPro" id="IPR050789">
    <property type="entry name" value="Diverse_Enzym_Activities"/>
</dbReference>
<evidence type="ECO:0000259" key="3">
    <source>
        <dbReference type="Pfam" id="PF00144"/>
    </source>
</evidence>
<dbReference type="InterPro" id="IPR001466">
    <property type="entry name" value="Beta-lactam-related"/>
</dbReference>
<reference evidence="4" key="1">
    <citation type="journal article" date="2014" name="Int. J. Syst. Evol. Microbiol.">
        <title>Complete genome sequence of Corynebacterium casei LMG S-19264T (=DSM 44701T), isolated from a smear-ripened cheese.</title>
        <authorList>
            <consortium name="US DOE Joint Genome Institute (JGI-PGF)"/>
            <person name="Walter F."/>
            <person name="Albersmeier A."/>
            <person name="Kalinowski J."/>
            <person name="Ruckert C."/>
        </authorList>
    </citation>
    <scope>NUCLEOTIDE SEQUENCE</scope>
    <source>
        <strain evidence="4">JCM 3090</strain>
    </source>
</reference>
<organism evidence="4 5">
    <name type="scientific">Pilimelia anulata</name>
    <dbReference type="NCBI Taxonomy" id="53371"/>
    <lineage>
        <taxon>Bacteria</taxon>
        <taxon>Bacillati</taxon>
        <taxon>Actinomycetota</taxon>
        <taxon>Actinomycetes</taxon>
        <taxon>Micromonosporales</taxon>
        <taxon>Micromonosporaceae</taxon>
        <taxon>Pilimelia</taxon>
    </lineage>
</organism>
<reference evidence="4" key="2">
    <citation type="submission" date="2020-09" db="EMBL/GenBank/DDBJ databases">
        <authorList>
            <person name="Sun Q."/>
            <person name="Ohkuma M."/>
        </authorList>
    </citation>
    <scope>NUCLEOTIDE SEQUENCE</scope>
    <source>
        <strain evidence="4">JCM 3090</strain>
    </source>
</reference>
<dbReference type="InterPro" id="IPR012338">
    <property type="entry name" value="Beta-lactam/transpept-like"/>
</dbReference>
<feature type="chain" id="PRO_5038756863" evidence="2">
    <location>
        <begin position="24"/>
        <end position="399"/>
    </location>
</feature>
<dbReference type="Proteomes" id="UP000649739">
    <property type="component" value="Unassembled WGS sequence"/>
</dbReference>
<keyword evidence="5" id="KW-1185">Reference proteome</keyword>
<sequence length="399" mass="42513">MKRTRMPLAATVAALLASTVALAACDADAEPDAGADGPAAEAPAGLTEAGPPTCDTIWQRRGASFYDRAEPMVDSHDDRAEWTVAPPAAAGLDTAALAAGGDALAEHRGMRAVVVLRGGKLVYERYFRDGAANQSNNVHSASKSILQALTGIAVADGKIKSLDAPISTYLPQYAAAGTPTGAITVRRLLGMSSGLDWREDETEERIEESDDWVGAILGLAENPAAGFNYSTGNTHVLSAVLQAATGTTTCAYAREKLFTPLGIMPERWTRDPQGVYAGGYNMYLTARELARFGQLYLAGGVWQGKRVVPAATVTQSRTITAERVRQPGYRYASGWWATDAAGHAVNLAWGFGGQYVAVIPDLDLVVTTTQNTQGDGDRAEYRELDIRDFLTRYVVPAVR</sequence>
<dbReference type="GO" id="GO:0016787">
    <property type="term" value="F:hydrolase activity"/>
    <property type="evidence" value="ECO:0007669"/>
    <property type="project" value="UniProtKB-KW"/>
</dbReference>
<proteinExistence type="predicted"/>
<protein>
    <submittedName>
        <fullName evidence="4">Serine hydrolase</fullName>
    </submittedName>
</protein>
<comment type="caution">
    <text evidence="4">The sequence shown here is derived from an EMBL/GenBank/DDBJ whole genome shotgun (WGS) entry which is preliminary data.</text>
</comment>
<evidence type="ECO:0000313" key="5">
    <source>
        <dbReference type="Proteomes" id="UP000649739"/>
    </source>
</evidence>
<feature type="region of interest" description="Disordered" evidence="1">
    <location>
        <begin position="29"/>
        <end position="53"/>
    </location>
</feature>
<dbReference type="SUPFAM" id="SSF56601">
    <property type="entry name" value="beta-lactamase/transpeptidase-like"/>
    <property type="match status" value="1"/>
</dbReference>
<dbReference type="EMBL" id="BMQB01000002">
    <property type="protein sequence ID" value="GGJ86224.1"/>
    <property type="molecule type" value="Genomic_DNA"/>
</dbReference>
<dbReference type="AlphaFoldDB" id="A0A8J3FBR0"/>
<feature type="domain" description="Beta-lactamase-related" evidence="3">
    <location>
        <begin position="112"/>
        <end position="385"/>
    </location>
</feature>